<dbReference type="EMBL" id="CP051217">
    <property type="protein sequence ID" value="QJB69372.1"/>
    <property type="molecule type" value="Genomic_DNA"/>
</dbReference>
<evidence type="ECO:0000313" key="4">
    <source>
        <dbReference type="Proteomes" id="UP000501600"/>
    </source>
</evidence>
<protein>
    <submittedName>
        <fullName evidence="3">Uncharacterized protein</fullName>
    </submittedName>
</protein>
<sequence>MRKLVIALSVMALPLAACGTEEPAPPEADPMQQVIEEPAMPPEDGVIEDSAADEGAVAEEGATEADKSSEGQTTAE</sequence>
<reference evidence="3 4" key="1">
    <citation type="submission" date="2020-04" db="EMBL/GenBank/DDBJ databases">
        <title>Genome sequence for Sphingorhabdus sp. strain M1.</title>
        <authorList>
            <person name="Park S.-J."/>
        </authorList>
    </citation>
    <scope>NUCLEOTIDE SEQUENCE [LARGE SCALE GENOMIC DNA]</scope>
    <source>
        <strain evidence="3 4">JK6</strain>
    </source>
</reference>
<feature type="chain" id="PRO_5026258360" evidence="2">
    <location>
        <begin position="20"/>
        <end position="76"/>
    </location>
</feature>
<name>A0A6H2DL24_9SPHN</name>
<evidence type="ECO:0000256" key="2">
    <source>
        <dbReference type="SAM" id="SignalP"/>
    </source>
</evidence>
<keyword evidence="4" id="KW-1185">Reference proteome</keyword>
<dbReference type="RefSeq" id="WP_168819369.1">
    <property type="nucleotide sequence ID" value="NZ_CP051217.1"/>
</dbReference>
<accession>A0A6H2DL24</accession>
<dbReference type="AlphaFoldDB" id="A0A6H2DL24"/>
<dbReference type="KEGG" id="phao:HF685_08840"/>
<dbReference type="Proteomes" id="UP000501600">
    <property type="component" value="Chromosome"/>
</dbReference>
<feature type="region of interest" description="Disordered" evidence="1">
    <location>
        <begin position="20"/>
        <end position="76"/>
    </location>
</feature>
<evidence type="ECO:0000313" key="3">
    <source>
        <dbReference type="EMBL" id="QJB69372.1"/>
    </source>
</evidence>
<feature type="signal peptide" evidence="2">
    <location>
        <begin position="1"/>
        <end position="19"/>
    </location>
</feature>
<evidence type="ECO:0000256" key="1">
    <source>
        <dbReference type="SAM" id="MobiDB-lite"/>
    </source>
</evidence>
<proteinExistence type="predicted"/>
<keyword evidence="2" id="KW-0732">Signal</keyword>
<organism evidence="3 4">
    <name type="scientific">Parasphingorhabdus halotolerans</name>
    <dbReference type="NCBI Taxonomy" id="2725558"/>
    <lineage>
        <taxon>Bacteria</taxon>
        <taxon>Pseudomonadati</taxon>
        <taxon>Pseudomonadota</taxon>
        <taxon>Alphaproteobacteria</taxon>
        <taxon>Sphingomonadales</taxon>
        <taxon>Sphingomonadaceae</taxon>
        <taxon>Parasphingorhabdus</taxon>
    </lineage>
</organism>
<gene>
    <name evidence="3" type="ORF">HF685_08840</name>
</gene>